<keyword evidence="3" id="KW-1185">Reference proteome</keyword>
<dbReference type="AlphaFoldDB" id="A0AAV0QDR2"/>
<dbReference type="Proteomes" id="UP001154282">
    <property type="component" value="Unassembled WGS sequence"/>
</dbReference>
<comment type="caution">
    <text evidence="2">The sequence shown here is derived from an EMBL/GenBank/DDBJ whole genome shotgun (WGS) entry which is preliminary data.</text>
</comment>
<reference evidence="2" key="1">
    <citation type="submission" date="2022-08" db="EMBL/GenBank/DDBJ databases">
        <authorList>
            <person name="Gutierrez-Valencia J."/>
        </authorList>
    </citation>
    <scope>NUCLEOTIDE SEQUENCE</scope>
</reference>
<keyword evidence="1" id="KW-0472">Membrane</keyword>
<name>A0AAV0QDR2_9ROSI</name>
<protein>
    <submittedName>
        <fullName evidence="2">Uncharacterized protein</fullName>
    </submittedName>
</protein>
<keyword evidence="1" id="KW-0812">Transmembrane</keyword>
<feature type="transmembrane region" description="Helical" evidence="1">
    <location>
        <begin position="38"/>
        <end position="59"/>
    </location>
</feature>
<sequence length="96" mass="10973">MRFLQQQKQEIQVLREKIKKHFQASFDSSSTVLLTLDLSLVLSQFSVLAVAVPLVLLHFPSVLLLLLYFCCYCAMILMLLAASCCYCYVACYSMHQ</sequence>
<gene>
    <name evidence="2" type="ORF">LITE_LOCUS42451</name>
</gene>
<keyword evidence="1" id="KW-1133">Transmembrane helix</keyword>
<evidence type="ECO:0000313" key="3">
    <source>
        <dbReference type="Proteomes" id="UP001154282"/>
    </source>
</evidence>
<feature type="transmembrane region" description="Helical" evidence="1">
    <location>
        <begin position="65"/>
        <end position="89"/>
    </location>
</feature>
<evidence type="ECO:0000313" key="2">
    <source>
        <dbReference type="EMBL" id="CAI0542367.1"/>
    </source>
</evidence>
<organism evidence="2 3">
    <name type="scientific">Linum tenue</name>
    <dbReference type="NCBI Taxonomy" id="586396"/>
    <lineage>
        <taxon>Eukaryota</taxon>
        <taxon>Viridiplantae</taxon>
        <taxon>Streptophyta</taxon>
        <taxon>Embryophyta</taxon>
        <taxon>Tracheophyta</taxon>
        <taxon>Spermatophyta</taxon>
        <taxon>Magnoliopsida</taxon>
        <taxon>eudicotyledons</taxon>
        <taxon>Gunneridae</taxon>
        <taxon>Pentapetalae</taxon>
        <taxon>rosids</taxon>
        <taxon>fabids</taxon>
        <taxon>Malpighiales</taxon>
        <taxon>Linaceae</taxon>
        <taxon>Linum</taxon>
    </lineage>
</organism>
<accession>A0AAV0QDR2</accession>
<proteinExistence type="predicted"/>
<evidence type="ECO:0000256" key="1">
    <source>
        <dbReference type="SAM" id="Phobius"/>
    </source>
</evidence>
<dbReference type="EMBL" id="CAMGYJ010000009">
    <property type="protein sequence ID" value="CAI0542367.1"/>
    <property type="molecule type" value="Genomic_DNA"/>
</dbReference>